<dbReference type="SUPFAM" id="SSF143870">
    <property type="entry name" value="PF0523-like"/>
    <property type="match status" value="1"/>
</dbReference>
<evidence type="ECO:0000313" key="10">
    <source>
        <dbReference type="Proteomes" id="UP001056384"/>
    </source>
</evidence>
<protein>
    <recommendedName>
        <fullName evidence="4">EKC/KEOPS complex subunit CGI121</fullName>
    </recommendedName>
    <alternativeName>
        <fullName evidence="3">EKC/KEOPS complex subunit cgi121</fullName>
    </alternativeName>
</protein>
<dbReference type="GO" id="GO:0005634">
    <property type="term" value="C:nucleus"/>
    <property type="evidence" value="ECO:0007669"/>
    <property type="project" value="UniProtKB-SubCell"/>
</dbReference>
<dbReference type="EMBL" id="CP099419">
    <property type="protein sequence ID" value="USW48970.1"/>
    <property type="molecule type" value="Genomic_DNA"/>
</dbReference>
<reference evidence="9" key="1">
    <citation type="submission" date="2022-06" db="EMBL/GenBank/DDBJ databases">
        <title>Complete genome sequences of two strains of the flax pathogen Septoria linicola.</title>
        <authorList>
            <person name="Lapalu N."/>
            <person name="Simon A."/>
            <person name="Demenou B."/>
            <person name="Paumier D."/>
            <person name="Guillot M.-P."/>
            <person name="Gout L."/>
            <person name="Valade R."/>
        </authorList>
    </citation>
    <scope>NUCLEOTIDE SEQUENCE</scope>
    <source>
        <strain evidence="9">SE15195</strain>
    </source>
</reference>
<evidence type="ECO:0000256" key="5">
    <source>
        <dbReference type="ARBA" id="ARBA00022694"/>
    </source>
</evidence>
<evidence type="ECO:0000256" key="4">
    <source>
        <dbReference type="ARBA" id="ARBA00016009"/>
    </source>
</evidence>
<gene>
    <name evidence="9" type="ORF">Slin15195_G022890</name>
</gene>
<keyword evidence="5" id="KW-0819">tRNA processing</keyword>
<dbReference type="GO" id="GO:0002949">
    <property type="term" value="P:tRNA threonylcarbamoyladenosine modification"/>
    <property type="evidence" value="ECO:0007669"/>
    <property type="project" value="TreeGrafter"/>
</dbReference>
<evidence type="ECO:0000256" key="2">
    <source>
        <dbReference type="ARBA" id="ARBA00005546"/>
    </source>
</evidence>
<evidence type="ECO:0000256" key="6">
    <source>
        <dbReference type="ARBA" id="ARBA00023242"/>
    </source>
</evidence>
<dbReference type="InterPro" id="IPR036504">
    <property type="entry name" value="CGI121/TPRKB_sf"/>
</dbReference>
<dbReference type="AlphaFoldDB" id="A0A9Q9AM46"/>
<dbReference type="Proteomes" id="UP001056384">
    <property type="component" value="Chromosome 2"/>
</dbReference>
<comment type="subcellular location">
    <subcellularLocation>
        <location evidence="1">Nucleus</location>
    </subcellularLocation>
</comment>
<dbReference type="Gene3D" id="3.30.2380.10">
    <property type="entry name" value="CGI121/TPRKB"/>
    <property type="match status" value="1"/>
</dbReference>
<dbReference type="GO" id="GO:0005829">
    <property type="term" value="C:cytosol"/>
    <property type="evidence" value="ECO:0007669"/>
    <property type="project" value="TreeGrafter"/>
</dbReference>
<keyword evidence="6 8" id="KW-0539">Nucleus</keyword>
<keyword evidence="10" id="KW-1185">Reference proteome</keyword>
<accession>A0A9Q9AM46</accession>
<dbReference type="PANTHER" id="PTHR15840:SF10">
    <property type="entry name" value="EKC_KEOPS COMPLEX SUBUNIT TPRKB"/>
    <property type="match status" value="1"/>
</dbReference>
<evidence type="ECO:0000313" key="9">
    <source>
        <dbReference type="EMBL" id="USW48970.1"/>
    </source>
</evidence>
<evidence type="ECO:0000256" key="3">
    <source>
        <dbReference type="ARBA" id="ARBA00015316"/>
    </source>
</evidence>
<evidence type="ECO:0000256" key="8">
    <source>
        <dbReference type="RuleBase" id="RU004398"/>
    </source>
</evidence>
<evidence type="ECO:0000256" key="7">
    <source>
        <dbReference type="ARBA" id="ARBA00025043"/>
    </source>
</evidence>
<sequence>METVTLPHLPDHPLHVVLFADVQNAPFLRQQLLDGNTDFQYAFLDASVLLSRTHVLSACWRAINDQLADRMKSHNVHSEIVFAMSPNNNIGESFRRFGVQDNSKNIVAIKVAGDKPSVEKHLLSNVQGQPKALSDETLSAVHDVARIRKIYRLEAPKKGETVQLGKEAEAFVIGSMALKGC</sequence>
<dbReference type="GO" id="GO:0000408">
    <property type="term" value="C:EKC/KEOPS complex"/>
    <property type="evidence" value="ECO:0007669"/>
    <property type="project" value="TreeGrafter"/>
</dbReference>
<comment type="function">
    <text evidence="7">Component of the EKC/KEOPS complex that is required for the formation of a threonylcarbamoyl group on adenosine at position 37 (t(6)A37) in tRNAs that read codons beginning with adenine. The complex is probably involved in the transfer of the threonylcarbamoyl moiety of threonylcarbamoyl-AMP (TC-AMP) to the N6 group of A37. CGI121 acts as an allosteric effector that regulates the t(6)A activity of the complex. The EKC/KEOPS complex also promotes both telomere uncapping and telomere elongation. The complex is required for efficient recruitment of transcriptional coactivators. CGI121 is not required for tRNA modification.</text>
</comment>
<dbReference type="InterPro" id="IPR013926">
    <property type="entry name" value="CGI121/TPRKB"/>
</dbReference>
<proteinExistence type="inferred from homology"/>
<dbReference type="Pfam" id="PF08617">
    <property type="entry name" value="CGI-121"/>
    <property type="match status" value="1"/>
</dbReference>
<dbReference type="PANTHER" id="PTHR15840">
    <property type="entry name" value="CGI-121 FAMILY MEMBER"/>
    <property type="match status" value="1"/>
</dbReference>
<name>A0A9Q9AM46_9PEZI</name>
<organism evidence="9 10">
    <name type="scientific">Septoria linicola</name>
    <dbReference type="NCBI Taxonomy" id="215465"/>
    <lineage>
        <taxon>Eukaryota</taxon>
        <taxon>Fungi</taxon>
        <taxon>Dikarya</taxon>
        <taxon>Ascomycota</taxon>
        <taxon>Pezizomycotina</taxon>
        <taxon>Dothideomycetes</taxon>
        <taxon>Dothideomycetidae</taxon>
        <taxon>Mycosphaerellales</taxon>
        <taxon>Mycosphaerellaceae</taxon>
        <taxon>Septoria</taxon>
    </lineage>
</organism>
<evidence type="ECO:0000256" key="1">
    <source>
        <dbReference type="ARBA" id="ARBA00004123"/>
    </source>
</evidence>
<comment type="similarity">
    <text evidence="2 8">Belongs to the CGI121/TPRKB family.</text>
</comment>